<protein>
    <submittedName>
        <fullName evidence="3">GTP-binding protein</fullName>
    </submittedName>
</protein>
<dbReference type="EMBL" id="JABJNZ010000052">
    <property type="protein sequence ID" value="MBT4870700.1"/>
    <property type="molecule type" value="Genomic_DNA"/>
</dbReference>
<dbReference type="AlphaFoldDB" id="A0A8T5GFV1"/>
<dbReference type="InterPro" id="IPR027417">
    <property type="entry name" value="P-loop_NTPase"/>
</dbReference>
<sequence length="321" mass="36549">MSLKPLEEPDKLLDAAFGRGRKAARTYKKQATPFYTIKGKEIGKIDKSAEYLIDRLTLIVTEFPNVNKLDPFYQDLYSSVIDIDEIKKALSSISSVSKLIKTIRRESIVDLKELRYEKGSIDRAKQVSKKYFGRTSSLIKGLDKQIKSYNASVKKLRELPSIDTKEELYLLAGLPNVGKSTLLGKITSSKPKVASFPFTTKGLNVGYFIKKHLPVQVIDTPGLLDRELHKRNKIELKAINAFQHLKGTIIFIVDPVHSLDKQQNLLRELKKLFTEKGFMVVINKSDLVSEEELDRVKKLFSDYFIIIEGEGLDNLRKELVE</sequence>
<dbReference type="PANTHER" id="PTHR45759">
    <property type="entry name" value="NUCLEOLAR GTP-BINDING PROTEIN 1"/>
    <property type="match status" value="1"/>
</dbReference>
<evidence type="ECO:0000259" key="2">
    <source>
        <dbReference type="PROSITE" id="PS51710"/>
    </source>
</evidence>
<dbReference type="InterPro" id="IPR031167">
    <property type="entry name" value="G_OBG"/>
</dbReference>
<dbReference type="PROSITE" id="PS51710">
    <property type="entry name" value="G_OBG"/>
    <property type="match status" value="1"/>
</dbReference>
<evidence type="ECO:0000313" key="4">
    <source>
        <dbReference type="Proteomes" id="UP000722459"/>
    </source>
</evidence>
<dbReference type="NCBIfam" id="TIGR00231">
    <property type="entry name" value="small_GTP"/>
    <property type="match status" value="1"/>
</dbReference>
<gene>
    <name evidence="3" type="ORF">HON47_03945</name>
</gene>
<accession>A0A8T5GFV1</accession>
<name>A0A8T5GFV1_9ARCH</name>
<dbReference type="Proteomes" id="UP000722459">
    <property type="component" value="Unassembled WGS sequence"/>
</dbReference>
<dbReference type="InterPro" id="IPR005225">
    <property type="entry name" value="Small_GTP-bd"/>
</dbReference>
<comment type="caution">
    <text evidence="3">The sequence shown here is derived from an EMBL/GenBank/DDBJ whole genome shotgun (WGS) entry which is preliminary data.</text>
</comment>
<keyword evidence="1" id="KW-0547">Nucleotide-binding</keyword>
<dbReference type="SUPFAM" id="SSF52540">
    <property type="entry name" value="P-loop containing nucleoside triphosphate hydrolases"/>
    <property type="match status" value="1"/>
</dbReference>
<evidence type="ECO:0000256" key="1">
    <source>
        <dbReference type="ARBA" id="ARBA00022741"/>
    </source>
</evidence>
<organism evidence="3 4">
    <name type="scientific">Candidatus Iainarchaeum sp</name>
    <dbReference type="NCBI Taxonomy" id="3101447"/>
    <lineage>
        <taxon>Archaea</taxon>
        <taxon>Candidatus Iainarchaeota</taxon>
        <taxon>Candidatus Iainarchaeia</taxon>
        <taxon>Candidatus Iainarchaeales</taxon>
        <taxon>Candidatus Iainarchaeaceae</taxon>
        <taxon>Candidatus Iainarchaeum</taxon>
    </lineage>
</organism>
<dbReference type="InterPro" id="IPR041623">
    <property type="entry name" value="NOG1_N"/>
</dbReference>
<proteinExistence type="predicted"/>
<dbReference type="InterPro" id="IPR006073">
    <property type="entry name" value="GTP-bd"/>
</dbReference>
<dbReference type="Gene3D" id="1.20.120.1190">
    <property type="match status" value="1"/>
</dbReference>
<dbReference type="Pfam" id="PF01926">
    <property type="entry name" value="MMR_HSR1"/>
    <property type="match status" value="1"/>
</dbReference>
<dbReference type="PRINTS" id="PR00326">
    <property type="entry name" value="GTP1OBG"/>
</dbReference>
<evidence type="ECO:0000313" key="3">
    <source>
        <dbReference type="EMBL" id="MBT4870700.1"/>
    </source>
</evidence>
<dbReference type="Gene3D" id="3.40.50.300">
    <property type="entry name" value="P-loop containing nucleotide triphosphate hydrolases"/>
    <property type="match status" value="1"/>
</dbReference>
<reference evidence="3" key="1">
    <citation type="journal article" date="2021" name="ISME J.">
        <title>Mercury methylation by metabolically versatile and cosmopolitan marine bacteria.</title>
        <authorList>
            <person name="Lin H."/>
            <person name="Ascher D.B."/>
            <person name="Myung Y."/>
            <person name="Lamborg C.H."/>
            <person name="Hallam S.J."/>
            <person name="Gionfriddo C.M."/>
            <person name="Holt K.E."/>
            <person name="Moreau J.W."/>
        </authorList>
    </citation>
    <scope>NUCLEOTIDE SEQUENCE</scope>
    <source>
        <strain evidence="3">SI075_bin30</strain>
    </source>
</reference>
<dbReference type="Pfam" id="PF17835">
    <property type="entry name" value="NOG1_N"/>
    <property type="match status" value="1"/>
</dbReference>
<feature type="domain" description="OBG-type G" evidence="2">
    <location>
        <begin position="167"/>
        <end position="321"/>
    </location>
</feature>
<dbReference type="GO" id="GO:0005525">
    <property type="term" value="F:GTP binding"/>
    <property type="evidence" value="ECO:0007669"/>
    <property type="project" value="InterPro"/>
</dbReference>